<evidence type="ECO:0000313" key="5">
    <source>
        <dbReference type="EMBL" id="PWI73717.1"/>
    </source>
</evidence>
<dbReference type="PANTHER" id="PTHR39219">
    <property type="entry name" value="ER MEMBRANE PROTEIN COMPLEX SUBUNIT 10"/>
    <property type="match status" value="1"/>
</dbReference>
<reference evidence="3 6" key="3">
    <citation type="submission" date="2016-01" db="EMBL/GenBank/DDBJ databases">
        <title>Biosynthesis of antibiotic leucinostatins and their inhibition on Phytophthora in bio-control Purpureocillium lilacinum.</title>
        <authorList>
            <person name="Wang G."/>
            <person name="Liu Z."/>
            <person name="Lin R."/>
            <person name="Li E."/>
            <person name="Mao Z."/>
            <person name="Ling J."/>
            <person name="Yin W."/>
            <person name="Xie B."/>
        </authorList>
    </citation>
    <scope>NUCLEOTIDE SEQUENCE [LARGE SCALE GENOMIC DNA]</scope>
    <source>
        <strain evidence="3">PLBJ-1</strain>
        <strain evidence="4">PLFJ-1</strain>
    </source>
</reference>
<evidence type="ECO:0000313" key="6">
    <source>
        <dbReference type="Proteomes" id="UP000078240"/>
    </source>
</evidence>
<organism evidence="3 6">
    <name type="scientific">Purpureocillium lilacinum</name>
    <name type="common">Paecilomyces lilacinus</name>
    <dbReference type="NCBI Taxonomy" id="33203"/>
    <lineage>
        <taxon>Eukaryota</taxon>
        <taxon>Fungi</taxon>
        <taxon>Dikarya</taxon>
        <taxon>Ascomycota</taxon>
        <taxon>Pezizomycotina</taxon>
        <taxon>Sordariomycetes</taxon>
        <taxon>Hypocreomycetidae</taxon>
        <taxon>Hypocreales</taxon>
        <taxon>Ophiocordycipitaceae</taxon>
        <taxon>Purpureocillium</taxon>
    </lineage>
</organism>
<proteinExistence type="predicted"/>
<keyword evidence="1" id="KW-0732">Signal</keyword>
<feature type="signal peptide" evidence="1">
    <location>
        <begin position="1"/>
        <end position="18"/>
    </location>
</feature>
<evidence type="ECO:0000313" key="3">
    <source>
        <dbReference type="EMBL" id="OAQ79871.1"/>
    </source>
</evidence>
<dbReference type="EMBL" id="JAWRVI010000032">
    <property type="protein sequence ID" value="KAK4087454.1"/>
    <property type="molecule type" value="Genomic_DNA"/>
</dbReference>
<evidence type="ECO:0000313" key="7">
    <source>
        <dbReference type="Proteomes" id="UP000245956"/>
    </source>
</evidence>
<evidence type="ECO:0000256" key="1">
    <source>
        <dbReference type="SAM" id="SignalP"/>
    </source>
</evidence>
<comment type="caution">
    <text evidence="3">The sequence shown here is derived from an EMBL/GenBank/DDBJ whole genome shotgun (WGS) entry which is preliminary data.</text>
</comment>
<keyword evidence="8" id="KW-1185">Reference proteome</keyword>
<dbReference type="RefSeq" id="XP_018177448.1">
    <property type="nucleotide sequence ID" value="XM_018324269.1"/>
</dbReference>
<feature type="chain" id="PRO_5010455953" evidence="1">
    <location>
        <begin position="19"/>
        <end position="206"/>
    </location>
</feature>
<keyword evidence="3" id="KW-0418">Kinase</keyword>
<dbReference type="GO" id="GO:0016301">
    <property type="term" value="F:kinase activity"/>
    <property type="evidence" value="ECO:0007669"/>
    <property type="project" value="UniProtKB-KW"/>
</dbReference>
<dbReference type="AlphaFoldDB" id="A0A179GRG0"/>
<evidence type="ECO:0000313" key="8">
    <source>
        <dbReference type="Proteomes" id="UP001287286"/>
    </source>
</evidence>
<reference evidence="5" key="1">
    <citation type="submission" date="2015-05" db="EMBL/GenBank/DDBJ databases">
        <authorList>
            <person name="Wang D.B."/>
            <person name="Wang M."/>
        </authorList>
    </citation>
    <scope>NUCLEOTIDE SEQUENCE</scope>
    <source>
        <strain evidence="5">36-1</strain>
    </source>
</reference>
<dbReference type="EMBL" id="LSBH01000004">
    <property type="protein sequence ID" value="OAQ79871.1"/>
    <property type="molecule type" value="Genomic_DNA"/>
</dbReference>
<dbReference type="PANTHER" id="PTHR39219:SF1">
    <property type="entry name" value="ER MEMBRANE PROTEIN COMPLEX SUBUNIT 10"/>
    <property type="match status" value="1"/>
</dbReference>
<protein>
    <submittedName>
        <fullName evidence="3">Cyclin-dependent protein kinase regulator pho80</fullName>
    </submittedName>
</protein>
<name>A0A179GRG0_PURLI</name>
<dbReference type="OMA" id="ADIFYWP"/>
<dbReference type="Proteomes" id="UP001287286">
    <property type="component" value="Unassembled WGS sequence"/>
</dbReference>
<dbReference type="EMBL" id="LCWV01000004">
    <property type="protein sequence ID" value="PWI73717.1"/>
    <property type="molecule type" value="Genomic_DNA"/>
</dbReference>
<evidence type="ECO:0000313" key="4">
    <source>
        <dbReference type="EMBL" id="OAQ88729.1"/>
    </source>
</evidence>
<dbReference type="Proteomes" id="UP000078340">
    <property type="component" value="Unassembled WGS sequence"/>
</dbReference>
<keyword evidence="3" id="KW-0808">Transferase</keyword>
<dbReference type="EMBL" id="LSBI01000006">
    <property type="protein sequence ID" value="OAQ88729.1"/>
    <property type="molecule type" value="Genomic_DNA"/>
</dbReference>
<dbReference type="GeneID" id="28889318"/>
<gene>
    <name evidence="5" type="ORF">PCL_08993</name>
    <name evidence="2" type="ORF">Purlil1_8302</name>
    <name evidence="3" type="ORF">VFPBJ_05456</name>
    <name evidence="4" type="ORF">VFPFJ_07194</name>
</gene>
<dbReference type="KEGG" id="plj:28889318"/>
<dbReference type="Proteomes" id="UP000245956">
    <property type="component" value="Unassembled WGS sequence"/>
</dbReference>
<dbReference type="Proteomes" id="UP000078240">
    <property type="component" value="Unassembled WGS sequence"/>
</dbReference>
<evidence type="ECO:0000313" key="2">
    <source>
        <dbReference type="EMBL" id="KAK4087454.1"/>
    </source>
</evidence>
<sequence>MRITTVLSALCAAAAVRADPRTAQIYIQPIPSSPSSSSSTLPPPAPLAEIAYDTVALSASSIVSYDAPEIPDEAALVRIGLYDAKSRSWISGTTVASAENFAKGYSPNIVVTVDAATAAAGGAGGEVVSVSCKGVAIDAGQTRDFGPQVVVIPQARGAQPTLNKPVVLSREGKTVEPEQEKTFLQKYWWMIGIAVFIAMSGGGGEK</sequence>
<reference evidence="2 8" key="5">
    <citation type="journal article" date="2024" name="Microbiol. Resour. Announc.">
        <title>Genome annotations for the ascomycete fungi Trichoderma harzianum, Trichoderma aggressivum, and Purpureocillium lilacinum.</title>
        <authorList>
            <person name="Beijen E.P.W."/>
            <person name="Ohm R.A."/>
        </authorList>
    </citation>
    <scope>NUCLEOTIDE SEQUENCE [LARGE SCALE GENOMIC DNA]</scope>
    <source>
        <strain evidence="2 8">CBS 150709</strain>
    </source>
</reference>
<dbReference type="STRING" id="33203.A0A179GRG0"/>
<reference evidence="5 7" key="2">
    <citation type="journal article" date="2016" name="Front. Microbiol.">
        <title>Genome and transcriptome sequences reveal the specific parasitism of the nematophagous Purpureocillium lilacinum 36-1.</title>
        <authorList>
            <person name="Xie J."/>
            <person name="Li S."/>
            <person name="Mo C."/>
            <person name="Xiao X."/>
            <person name="Peng D."/>
            <person name="Wang G."/>
            <person name="Xiao Y."/>
        </authorList>
    </citation>
    <scope>NUCLEOTIDE SEQUENCE [LARGE SCALE GENOMIC DNA]</scope>
    <source>
        <strain evidence="5 7">36-1</strain>
    </source>
</reference>
<dbReference type="OrthoDB" id="1894652at2759"/>
<accession>A0A179GRG0</accession>
<reference evidence="2" key="4">
    <citation type="submission" date="2023-11" db="EMBL/GenBank/DDBJ databases">
        <authorList>
            <person name="Beijen E."/>
            <person name="Ohm R.A."/>
        </authorList>
    </citation>
    <scope>NUCLEOTIDE SEQUENCE</scope>
    <source>
        <strain evidence="2">CBS 150709</strain>
    </source>
</reference>